<evidence type="ECO:0000313" key="1">
    <source>
        <dbReference type="EMBL" id="KKL07372.1"/>
    </source>
</evidence>
<sequence>ESIGQYGLFQNTISLICKKNGLKKSCIINGDWEVCIQQPRRILGGTLYHWHADEQSLTHTSSPGLYVRETTSHYHSTLLRGVHHWVM</sequence>
<dbReference type="AlphaFoldDB" id="A0A0F9B0T3"/>
<proteinExistence type="predicted"/>
<gene>
    <name evidence="1" type="ORF">LCGC14_2586690</name>
</gene>
<reference evidence="1" key="1">
    <citation type="journal article" date="2015" name="Nature">
        <title>Complex archaea that bridge the gap between prokaryotes and eukaryotes.</title>
        <authorList>
            <person name="Spang A."/>
            <person name="Saw J.H."/>
            <person name="Jorgensen S.L."/>
            <person name="Zaremba-Niedzwiedzka K."/>
            <person name="Martijn J."/>
            <person name="Lind A.E."/>
            <person name="van Eijk R."/>
            <person name="Schleper C."/>
            <person name="Guy L."/>
            <person name="Ettema T.J."/>
        </authorList>
    </citation>
    <scope>NUCLEOTIDE SEQUENCE</scope>
</reference>
<feature type="non-terminal residue" evidence="1">
    <location>
        <position position="1"/>
    </location>
</feature>
<organism evidence="1">
    <name type="scientific">marine sediment metagenome</name>
    <dbReference type="NCBI Taxonomy" id="412755"/>
    <lineage>
        <taxon>unclassified sequences</taxon>
        <taxon>metagenomes</taxon>
        <taxon>ecological metagenomes</taxon>
    </lineage>
</organism>
<comment type="caution">
    <text evidence="1">The sequence shown here is derived from an EMBL/GenBank/DDBJ whole genome shotgun (WGS) entry which is preliminary data.</text>
</comment>
<accession>A0A0F9B0T3</accession>
<protein>
    <submittedName>
        <fullName evidence="1">Uncharacterized protein</fullName>
    </submittedName>
</protein>
<dbReference type="EMBL" id="LAZR01043318">
    <property type="protein sequence ID" value="KKL07372.1"/>
    <property type="molecule type" value="Genomic_DNA"/>
</dbReference>
<name>A0A0F9B0T3_9ZZZZ</name>